<gene>
    <name evidence="2" type="ORF">F9B16_09875</name>
</gene>
<evidence type="ECO:0000313" key="3">
    <source>
        <dbReference type="Proteomes" id="UP000483004"/>
    </source>
</evidence>
<name>A0A6L3VX85_9ACTN</name>
<protein>
    <submittedName>
        <fullName evidence="2">Phage portal protein</fullName>
    </submittedName>
</protein>
<dbReference type="Proteomes" id="UP000483004">
    <property type="component" value="Unassembled WGS sequence"/>
</dbReference>
<dbReference type="OrthoDB" id="3268708at2"/>
<dbReference type="AlphaFoldDB" id="A0A6L3VX85"/>
<feature type="compositionally biased region" description="Gly residues" evidence="1">
    <location>
        <begin position="520"/>
        <end position="532"/>
    </location>
</feature>
<dbReference type="RefSeq" id="WP_151539701.1">
    <property type="nucleotide sequence ID" value="NZ_WBMR01000019.1"/>
</dbReference>
<accession>A0A6L3VX85</accession>
<proteinExistence type="predicted"/>
<sequence length="544" mass="59102">MPLPNGGGPWPPRELDMVTARLDVWSAWYSGDPDRLALLYGGSLAGDPGRPLGSLDTDLRGWRGWLGRLAARWFWGTQTPPNEKRTKLHLPLAGDIAATSADLLFSEPPTFSVEDDDKTQARLDELVEDGLHADLLEAAEVCAALGGVYLRICWDDKVRDRPWISAMHADCAIPDWRYGRLKAVTFWRVVKRQGNDVWRHLERHEPGVIYNGLYQGADADLGTPKPLDSLDETMGIPDSMPTGVQDGLTACYVPNMRPSRVWREIPEAAHLGRSDYAGTEGLMDALDEVYSSLMRDIRLAKAKLIIPETYLQSLGQGKGATWDSEQELIYPVAALQSPNSAAGGLMVTPTQFQIRVTEHLQSAQSLQDQIVRACGYSAQTFGSAADGEQQVAQTATEVDSRTRRSDITRDRKITYWSPALAEILRVLLAVDAAKFRSGVNAVRPTVEFGDRVSEDPQALAQTAQLLRAAEAASTETLVQMVHPDWDGEQVDAEVQRIQDEAAPPAPPEIVPGPDSAGMGPDSGPGAPDGGGAPSEDQAALDALG</sequence>
<organism evidence="2 3">
    <name type="scientific">Actinomadura montaniterrae</name>
    <dbReference type="NCBI Taxonomy" id="1803903"/>
    <lineage>
        <taxon>Bacteria</taxon>
        <taxon>Bacillati</taxon>
        <taxon>Actinomycetota</taxon>
        <taxon>Actinomycetes</taxon>
        <taxon>Streptosporangiales</taxon>
        <taxon>Thermomonosporaceae</taxon>
        <taxon>Actinomadura</taxon>
    </lineage>
</organism>
<dbReference type="EMBL" id="WBMR01000019">
    <property type="protein sequence ID" value="KAB2384746.1"/>
    <property type="molecule type" value="Genomic_DNA"/>
</dbReference>
<evidence type="ECO:0000256" key="1">
    <source>
        <dbReference type="SAM" id="MobiDB-lite"/>
    </source>
</evidence>
<reference evidence="2 3" key="1">
    <citation type="submission" date="2019-09" db="EMBL/GenBank/DDBJ databases">
        <title>Actinomadura physcomitrii sp. nov., a novel actinomycete isolated from moss [Physcomitrium sphaericum (Ludw) Fuernr].</title>
        <authorList>
            <person name="Liu C."/>
            <person name="Zhuang X."/>
        </authorList>
    </citation>
    <scope>NUCLEOTIDE SEQUENCE [LARGE SCALE GENOMIC DNA]</scope>
    <source>
        <strain evidence="2 3">CYP1-1B</strain>
    </source>
</reference>
<feature type="region of interest" description="Disordered" evidence="1">
    <location>
        <begin position="498"/>
        <end position="544"/>
    </location>
</feature>
<dbReference type="Pfam" id="PF05133">
    <property type="entry name" value="SPP1_portal"/>
    <property type="match status" value="1"/>
</dbReference>
<comment type="caution">
    <text evidence="2">The sequence shown here is derived from an EMBL/GenBank/DDBJ whole genome shotgun (WGS) entry which is preliminary data.</text>
</comment>
<dbReference type="InterPro" id="IPR021145">
    <property type="entry name" value="Portal_protein_SPP1_Gp6-like"/>
</dbReference>
<keyword evidence="3" id="KW-1185">Reference proteome</keyword>
<evidence type="ECO:0000313" key="2">
    <source>
        <dbReference type="EMBL" id="KAB2384746.1"/>
    </source>
</evidence>